<keyword evidence="1" id="KW-0732">Signal</keyword>
<dbReference type="RefSeq" id="WP_349214963.1">
    <property type="nucleotide sequence ID" value="NZ_JBBMFA010000058.1"/>
</dbReference>
<feature type="chain" id="PRO_5045059651" evidence="1">
    <location>
        <begin position="21"/>
        <end position="299"/>
    </location>
</feature>
<evidence type="ECO:0000313" key="3">
    <source>
        <dbReference type="EMBL" id="MEQ2519532.1"/>
    </source>
</evidence>
<feature type="signal peptide" evidence="1">
    <location>
        <begin position="1"/>
        <end position="20"/>
    </location>
</feature>
<dbReference type="Proteomes" id="UP001477672">
    <property type="component" value="Unassembled WGS sequence"/>
</dbReference>
<proteinExistence type="predicted"/>
<dbReference type="Gene3D" id="3.10.620.30">
    <property type="match status" value="1"/>
</dbReference>
<dbReference type="PANTHER" id="PTHR33490">
    <property type="entry name" value="BLR5614 PROTEIN-RELATED"/>
    <property type="match status" value="1"/>
</dbReference>
<dbReference type="EMBL" id="JBBMFA010000058">
    <property type="protein sequence ID" value="MEQ2519532.1"/>
    <property type="molecule type" value="Genomic_DNA"/>
</dbReference>
<name>A0ABV1GCG6_9FIRM</name>
<reference evidence="3 4" key="1">
    <citation type="submission" date="2024-03" db="EMBL/GenBank/DDBJ databases">
        <title>Human intestinal bacterial collection.</title>
        <authorList>
            <person name="Pauvert C."/>
            <person name="Hitch T.C.A."/>
            <person name="Clavel T."/>
        </authorList>
    </citation>
    <scope>NUCLEOTIDE SEQUENCE [LARGE SCALE GENOMIC DNA]</scope>
    <source>
        <strain evidence="3 4">CLA-JM-H11</strain>
    </source>
</reference>
<organism evidence="3 4">
    <name type="scientific">Ruthenibacterium intestinale</name>
    <dbReference type="NCBI Taxonomy" id="3133163"/>
    <lineage>
        <taxon>Bacteria</taxon>
        <taxon>Bacillati</taxon>
        <taxon>Bacillota</taxon>
        <taxon>Clostridia</taxon>
        <taxon>Eubacteriales</taxon>
        <taxon>Oscillospiraceae</taxon>
        <taxon>Ruthenibacterium</taxon>
    </lineage>
</organism>
<dbReference type="SMART" id="SM00460">
    <property type="entry name" value="TGc"/>
    <property type="match status" value="1"/>
</dbReference>
<comment type="caution">
    <text evidence="3">The sequence shown here is derived from an EMBL/GenBank/DDBJ whole genome shotgun (WGS) entry which is preliminary data.</text>
</comment>
<dbReference type="SUPFAM" id="SSF54001">
    <property type="entry name" value="Cysteine proteinases"/>
    <property type="match status" value="1"/>
</dbReference>
<evidence type="ECO:0000259" key="2">
    <source>
        <dbReference type="SMART" id="SM00460"/>
    </source>
</evidence>
<dbReference type="Pfam" id="PF01841">
    <property type="entry name" value="Transglut_core"/>
    <property type="match status" value="1"/>
</dbReference>
<evidence type="ECO:0000313" key="4">
    <source>
        <dbReference type="Proteomes" id="UP001477672"/>
    </source>
</evidence>
<evidence type="ECO:0000256" key="1">
    <source>
        <dbReference type="SAM" id="SignalP"/>
    </source>
</evidence>
<accession>A0ABV1GCG6</accession>
<sequence>MRWLSCVVVLLALLGFPGCAAPEQSEPSETGSFVRAEWKNTEFHAEAAQSGNGAQIDVSSASQGYVGVSAQSEKRLKVKVGQGETVYVYDLPGDGTPQFFPLQCGDGLYKIQVMQNTTESKYIELFAVETQVNLEDEFQPFLHANQIVWYTQESECVSLANQLGEQASSETDAVARIYEYIKENIVYDYDKAAGDVTGYVPDPDQTLSSGKGICFDYASLAAAMLRSQGIPAKVITGYVSDGAVYHAWNMIYLKESGWITVEIKAPANEWERIDLTFAANGADETTIGDGTDYVDRYVY</sequence>
<keyword evidence="4" id="KW-1185">Reference proteome</keyword>
<feature type="domain" description="Transglutaminase-like" evidence="2">
    <location>
        <begin position="206"/>
        <end position="265"/>
    </location>
</feature>
<dbReference type="InterPro" id="IPR038765">
    <property type="entry name" value="Papain-like_cys_pep_sf"/>
</dbReference>
<gene>
    <name evidence="3" type="ORF">WMO24_03680</name>
</gene>
<protein>
    <submittedName>
        <fullName evidence="3">Transglutaminase-like domain-containing protein</fullName>
    </submittedName>
</protein>
<dbReference type="InterPro" id="IPR002931">
    <property type="entry name" value="Transglutaminase-like"/>
</dbReference>